<sequence>MSESMLDDVLDEVARESQGGSLTADDTELPPPGLSAAGLRAWKRKQKIKKRGEKGFDVLTKSRDTVASDSRKEFDNEEKGVIFDAKDEETPSWEKKWKGNVEKATVKDLEYKPHVVSKDPEEKQGGGDGLTHRKGGVEPQKVKETKEESASDKVEFTALRKKVRTNHWAQMEFLARQLIIVLMAVLSAVYFVKLGGLVEASDLEGVGSIESEAHRVLDESDDGEVVFDLEDDTEDSVKQVIMYTMEPPGGGYWSIPISLLFLRIGLVMGVSLVGDVGVFDLLNAGSSGGSGNGWMVKQATAFVPQLGVVLKVLSVLRTTLDDVILFVVLFVLLTACLVS</sequence>
<dbReference type="EMBL" id="HBHK01017069">
    <property type="protein sequence ID" value="CAD9690721.1"/>
    <property type="molecule type" value="Transcribed_RNA"/>
</dbReference>
<evidence type="ECO:0000313" key="3">
    <source>
        <dbReference type="EMBL" id="CAD9690721.1"/>
    </source>
</evidence>
<organism evidence="3">
    <name type="scientific">Mucochytrium quahogii</name>
    <dbReference type="NCBI Taxonomy" id="96639"/>
    <lineage>
        <taxon>Eukaryota</taxon>
        <taxon>Sar</taxon>
        <taxon>Stramenopiles</taxon>
        <taxon>Bigyra</taxon>
        <taxon>Labyrinthulomycetes</taxon>
        <taxon>Thraustochytrida</taxon>
        <taxon>Thraustochytriidae</taxon>
        <taxon>Mucochytrium</taxon>
    </lineage>
</organism>
<proteinExistence type="predicted"/>
<feature type="transmembrane region" description="Helical" evidence="2">
    <location>
        <begin position="173"/>
        <end position="192"/>
    </location>
</feature>
<feature type="region of interest" description="Disordered" evidence="1">
    <location>
        <begin position="113"/>
        <end position="149"/>
    </location>
</feature>
<feature type="compositionally biased region" description="Acidic residues" evidence="1">
    <location>
        <begin position="1"/>
        <end position="11"/>
    </location>
</feature>
<feature type="transmembrane region" description="Helical" evidence="2">
    <location>
        <begin position="299"/>
        <end position="317"/>
    </location>
</feature>
<gene>
    <name evidence="3" type="ORF">QSP1433_LOCUS10724</name>
</gene>
<keyword evidence="2" id="KW-0812">Transmembrane</keyword>
<feature type="compositionally biased region" description="Basic and acidic residues" evidence="1">
    <location>
        <begin position="140"/>
        <end position="149"/>
    </location>
</feature>
<accession>A0A7S2S680</accession>
<protein>
    <submittedName>
        <fullName evidence="3">Uncharacterized protein</fullName>
    </submittedName>
</protein>
<name>A0A7S2S680_9STRA</name>
<feature type="compositionally biased region" description="Basic and acidic residues" evidence="1">
    <location>
        <begin position="113"/>
        <end position="125"/>
    </location>
</feature>
<evidence type="ECO:0000256" key="1">
    <source>
        <dbReference type="SAM" id="MobiDB-lite"/>
    </source>
</evidence>
<keyword evidence="2" id="KW-1133">Transmembrane helix</keyword>
<reference evidence="3" key="1">
    <citation type="submission" date="2021-01" db="EMBL/GenBank/DDBJ databases">
        <authorList>
            <person name="Corre E."/>
            <person name="Pelletier E."/>
            <person name="Niang G."/>
            <person name="Scheremetjew M."/>
            <person name="Finn R."/>
            <person name="Kale V."/>
            <person name="Holt S."/>
            <person name="Cochrane G."/>
            <person name="Meng A."/>
            <person name="Brown T."/>
            <person name="Cohen L."/>
        </authorList>
    </citation>
    <scope>NUCLEOTIDE SEQUENCE</scope>
    <source>
        <strain evidence="3">NY070348D</strain>
    </source>
</reference>
<feature type="region of interest" description="Disordered" evidence="1">
    <location>
        <begin position="1"/>
        <end position="36"/>
    </location>
</feature>
<feature type="transmembrane region" description="Helical" evidence="2">
    <location>
        <begin position="252"/>
        <end position="278"/>
    </location>
</feature>
<keyword evidence="2" id="KW-0472">Membrane</keyword>
<dbReference type="AlphaFoldDB" id="A0A7S2S680"/>
<evidence type="ECO:0000256" key="2">
    <source>
        <dbReference type="SAM" id="Phobius"/>
    </source>
</evidence>
<feature type="transmembrane region" description="Helical" evidence="2">
    <location>
        <begin position="323"/>
        <end position="338"/>
    </location>
</feature>